<dbReference type="Proteomes" id="UP000614424">
    <property type="component" value="Unassembled WGS sequence"/>
</dbReference>
<keyword evidence="4 10" id="KW-0444">Lipid biosynthesis</keyword>
<evidence type="ECO:0000256" key="2">
    <source>
        <dbReference type="ARBA" id="ARBA00012687"/>
    </source>
</evidence>
<dbReference type="InterPro" id="IPR003835">
    <property type="entry name" value="Glyco_trans_19"/>
</dbReference>
<dbReference type="SUPFAM" id="SSF53756">
    <property type="entry name" value="UDP-Glycosyltransferase/glycogen phosphorylase"/>
    <property type="match status" value="1"/>
</dbReference>
<proteinExistence type="inferred from homology"/>
<dbReference type="UniPathway" id="UPA00973"/>
<keyword evidence="7 10" id="KW-0808">Transferase</keyword>
<keyword evidence="5 10" id="KW-0441">Lipid A biosynthesis</keyword>
<evidence type="ECO:0000256" key="5">
    <source>
        <dbReference type="ARBA" id="ARBA00022556"/>
    </source>
</evidence>
<comment type="similarity">
    <text evidence="10">Belongs to the LpxB family.</text>
</comment>
<dbReference type="NCBIfam" id="TIGR00215">
    <property type="entry name" value="lpxB"/>
    <property type="match status" value="1"/>
</dbReference>
<dbReference type="PANTHER" id="PTHR30372">
    <property type="entry name" value="LIPID-A-DISACCHARIDE SYNTHASE"/>
    <property type="match status" value="1"/>
</dbReference>
<keyword evidence="8 10" id="KW-0443">Lipid metabolism</keyword>
<dbReference type="GO" id="GO:0009245">
    <property type="term" value="P:lipid A biosynthetic process"/>
    <property type="evidence" value="ECO:0007669"/>
    <property type="project" value="UniProtKB-UniRule"/>
</dbReference>
<dbReference type="EMBL" id="JACNJZ010000050">
    <property type="protein sequence ID" value="MBC8316729.1"/>
    <property type="molecule type" value="Genomic_DNA"/>
</dbReference>
<evidence type="ECO:0000256" key="7">
    <source>
        <dbReference type="ARBA" id="ARBA00022679"/>
    </source>
</evidence>
<dbReference type="Pfam" id="PF02684">
    <property type="entry name" value="LpxB"/>
    <property type="match status" value="1"/>
</dbReference>
<dbReference type="PANTHER" id="PTHR30372:SF4">
    <property type="entry name" value="LIPID-A-DISACCHARIDE SYNTHASE, MITOCHONDRIAL-RELATED"/>
    <property type="match status" value="1"/>
</dbReference>
<evidence type="ECO:0000256" key="8">
    <source>
        <dbReference type="ARBA" id="ARBA00023098"/>
    </source>
</evidence>
<reference evidence="11 12" key="1">
    <citation type="submission" date="2020-08" db="EMBL/GenBank/DDBJ databases">
        <title>Bridging the membrane lipid divide: bacteria of the FCB group superphylum have the potential to synthesize archaeal ether lipids.</title>
        <authorList>
            <person name="Villanueva L."/>
            <person name="Von Meijenfeldt F.A.B."/>
            <person name="Westbye A.B."/>
            <person name="Yadav S."/>
            <person name="Hopmans E.C."/>
            <person name="Dutilh B.E."/>
            <person name="Sinninghe Damste J.S."/>
        </authorList>
    </citation>
    <scope>NUCLEOTIDE SEQUENCE [LARGE SCALE GENOMIC DNA]</scope>
    <source>
        <strain evidence="11">NIOZ-UU47</strain>
    </source>
</reference>
<evidence type="ECO:0000256" key="10">
    <source>
        <dbReference type="HAMAP-Rule" id="MF_00392"/>
    </source>
</evidence>
<evidence type="ECO:0000256" key="1">
    <source>
        <dbReference type="ARBA" id="ARBA00002056"/>
    </source>
</evidence>
<dbReference type="HAMAP" id="MF_00392">
    <property type="entry name" value="LpxB"/>
    <property type="match status" value="1"/>
</dbReference>
<evidence type="ECO:0000256" key="6">
    <source>
        <dbReference type="ARBA" id="ARBA00022676"/>
    </source>
</evidence>
<evidence type="ECO:0000256" key="4">
    <source>
        <dbReference type="ARBA" id="ARBA00022516"/>
    </source>
</evidence>
<organism evidence="11 12">
    <name type="scientific">Candidatus Desulfobia pelagia</name>
    <dbReference type="NCBI Taxonomy" id="2841692"/>
    <lineage>
        <taxon>Bacteria</taxon>
        <taxon>Pseudomonadati</taxon>
        <taxon>Thermodesulfobacteriota</taxon>
        <taxon>Desulfobulbia</taxon>
        <taxon>Desulfobulbales</taxon>
        <taxon>Desulfobulbaceae</taxon>
        <taxon>Candidatus Desulfobia</taxon>
    </lineage>
</organism>
<accession>A0A8J6TB11</accession>
<comment type="pathway">
    <text evidence="10">Bacterial outer membrane biogenesis; LPS lipid A biosynthesis.</text>
</comment>
<gene>
    <name evidence="10 11" type="primary">lpxB</name>
    <name evidence="11" type="ORF">H8E41_02415</name>
</gene>
<evidence type="ECO:0000256" key="3">
    <source>
        <dbReference type="ARBA" id="ARBA00020902"/>
    </source>
</evidence>
<protein>
    <recommendedName>
        <fullName evidence="3 10">Lipid-A-disaccharide synthase</fullName>
        <ecNumber evidence="2 10">2.4.1.182</ecNumber>
    </recommendedName>
</protein>
<name>A0A8J6TB11_9BACT</name>
<evidence type="ECO:0000313" key="12">
    <source>
        <dbReference type="Proteomes" id="UP000614424"/>
    </source>
</evidence>
<comment type="caution">
    <text evidence="11">The sequence shown here is derived from an EMBL/GenBank/DDBJ whole genome shotgun (WGS) entry which is preliminary data.</text>
</comment>
<comment type="catalytic activity">
    <reaction evidence="9 10">
        <text>a lipid X + a UDP-2-N,3-O-bis[(3R)-3-hydroxyacyl]-alpha-D-glucosamine = a lipid A disaccharide + UDP + H(+)</text>
        <dbReference type="Rhea" id="RHEA:67828"/>
        <dbReference type="ChEBI" id="CHEBI:15378"/>
        <dbReference type="ChEBI" id="CHEBI:58223"/>
        <dbReference type="ChEBI" id="CHEBI:137748"/>
        <dbReference type="ChEBI" id="CHEBI:176338"/>
        <dbReference type="ChEBI" id="CHEBI:176343"/>
        <dbReference type="EC" id="2.4.1.182"/>
    </reaction>
</comment>
<dbReference type="EC" id="2.4.1.182" evidence="2 10"/>
<evidence type="ECO:0000256" key="9">
    <source>
        <dbReference type="ARBA" id="ARBA00048975"/>
    </source>
</evidence>
<dbReference type="Gene3D" id="3.40.50.2000">
    <property type="entry name" value="Glycogen Phosphorylase B"/>
    <property type="match status" value="1"/>
</dbReference>
<keyword evidence="6 10" id="KW-0328">Glycosyltransferase</keyword>
<dbReference type="GO" id="GO:0016020">
    <property type="term" value="C:membrane"/>
    <property type="evidence" value="ECO:0007669"/>
    <property type="project" value="GOC"/>
</dbReference>
<dbReference type="AlphaFoldDB" id="A0A8J6TB11"/>
<dbReference type="GO" id="GO:0005543">
    <property type="term" value="F:phospholipid binding"/>
    <property type="evidence" value="ECO:0007669"/>
    <property type="project" value="TreeGrafter"/>
</dbReference>
<evidence type="ECO:0000313" key="11">
    <source>
        <dbReference type="EMBL" id="MBC8316729.1"/>
    </source>
</evidence>
<dbReference type="GO" id="GO:0008915">
    <property type="term" value="F:lipid-A-disaccharide synthase activity"/>
    <property type="evidence" value="ECO:0007669"/>
    <property type="project" value="UniProtKB-UniRule"/>
</dbReference>
<sequence>MSTPRIMVVAGEASGDLHGAHLVSAIKKYLPHVSVCGMGGTELRRQGMEILYDAAKMAVVGLIEVITHLKDIRQAQNILFHELRDNPPQLLILIDYPDFNLMLAAKAKKLGIPVFYYISPQVWAWRSGRVKKIGRLVDRMAVILPFEKQFYQDRGVTVDYVGHPLMDSVKTSLTRAEFREKHSIKKDAVVVGILPGSRKKEIRSMLPIFLEAAVHLQNKYADITFLLPQASSISREDLDQAGLSDCPVTVKVITEDRYNLMASCDLAMAASGTVTLELAILNVPMVVSYRMSSLTYLLGRRLIKAKYASLVNLVVDRKIVPELLQDEATADNIFAALESLWPGSKERETMLAGLSDVRKNLGKGGASDKAARVVFETMGLSQRQ</sequence>
<comment type="function">
    <text evidence="1 10">Condensation of UDP-2,3-diacylglucosamine and 2,3-diacylglucosamine-1-phosphate to form lipid A disaccharide, a precursor of lipid A, a phosphorylated glycolipid that anchors the lipopolysaccharide to the outer membrane of the cell.</text>
</comment>